<dbReference type="Proteomes" id="UP000226031">
    <property type="component" value="Unassembled WGS sequence"/>
</dbReference>
<sequence>MAQRHLLSLPFEIRARIYELVMKHERTLPINPYGVPRKVQTTSWPLLCTSSQAHAETLSVIKHLKASGKLRYAAVLFLTDEKFVELYWTSIPALFKFVSRIDLTIKIRGERPTATSETLFPPRPLGSRYSEFSRGGTKVPNIIYTFWHKLASLPGAGVLNFTVVTPTTKELQVNYRKNILPYETDNQLWRHSTRAGIIHPLTVATQVARYTAWLFEPRNYHPTRPDRPDIAKMIGHRLMRLFDAVRISTDEELVEEWPDLVKVRDLIDRIERSECE</sequence>
<name>A0A2B7Z8B4_9EURO</name>
<accession>A0A2B7Z8B4</accession>
<reference evidence="1 2" key="1">
    <citation type="submission" date="2017-10" db="EMBL/GenBank/DDBJ databases">
        <title>Comparative genomics in systemic dimorphic fungi from Ajellomycetaceae.</title>
        <authorList>
            <person name="Munoz J.F."/>
            <person name="Mcewen J.G."/>
            <person name="Clay O.K."/>
            <person name="Cuomo C.A."/>
        </authorList>
    </citation>
    <scope>NUCLEOTIDE SEQUENCE [LARGE SCALE GENOMIC DNA]</scope>
    <source>
        <strain evidence="1 2">UAMH4076</strain>
    </source>
</reference>
<dbReference type="AlphaFoldDB" id="A0A2B7Z8B4"/>
<keyword evidence="2" id="KW-1185">Reference proteome</keyword>
<evidence type="ECO:0000313" key="1">
    <source>
        <dbReference type="EMBL" id="PGH32654.1"/>
    </source>
</evidence>
<protein>
    <submittedName>
        <fullName evidence="1">Uncharacterized protein</fullName>
    </submittedName>
</protein>
<dbReference type="EMBL" id="PDND01000086">
    <property type="protein sequence ID" value="PGH32654.1"/>
    <property type="molecule type" value="Genomic_DNA"/>
</dbReference>
<gene>
    <name evidence="1" type="ORF">GX50_04568</name>
</gene>
<proteinExistence type="predicted"/>
<organism evidence="1 2">
    <name type="scientific">[Emmonsia] crescens</name>
    <dbReference type="NCBI Taxonomy" id="73230"/>
    <lineage>
        <taxon>Eukaryota</taxon>
        <taxon>Fungi</taxon>
        <taxon>Dikarya</taxon>
        <taxon>Ascomycota</taxon>
        <taxon>Pezizomycotina</taxon>
        <taxon>Eurotiomycetes</taxon>
        <taxon>Eurotiomycetidae</taxon>
        <taxon>Onygenales</taxon>
        <taxon>Ajellomycetaceae</taxon>
        <taxon>Emergomyces</taxon>
    </lineage>
</organism>
<evidence type="ECO:0000313" key="2">
    <source>
        <dbReference type="Proteomes" id="UP000226031"/>
    </source>
</evidence>
<comment type="caution">
    <text evidence="1">The sequence shown here is derived from an EMBL/GenBank/DDBJ whole genome shotgun (WGS) entry which is preliminary data.</text>
</comment>